<evidence type="ECO:0000313" key="2">
    <source>
        <dbReference type="EMBL" id="MBA6058789.1"/>
    </source>
</evidence>
<dbReference type="SUPFAM" id="SSF54909">
    <property type="entry name" value="Dimeric alpha+beta barrel"/>
    <property type="match status" value="1"/>
</dbReference>
<organism evidence="2 3">
    <name type="scientific">Pseudomonas juntendi</name>
    <dbReference type="NCBI Taxonomy" id="2666183"/>
    <lineage>
        <taxon>Bacteria</taxon>
        <taxon>Pseudomonadati</taxon>
        <taxon>Pseudomonadota</taxon>
        <taxon>Gammaproteobacteria</taxon>
        <taxon>Pseudomonadales</taxon>
        <taxon>Pseudomonadaceae</taxon>
        <taxon>Pseudomonas</taxon>
    </lineage>
</organism>
<dbReference type="NCBIfam" id="TIGR02118">
    <property type="entry name" value="EthD family reductase"/>
    <property type="match status" value="1"/>
</dbReference>
<comment type="caution">
    <text evidence="2">The sequence shown here is derived from an EMBL/GenBank/DDBJ whole genome shotgun (WGS) entry which is preliminary data.</text>
</comment>
<feature type="domain" description="EthD" evidence="1">
    <location>
        <begin position="14"/>
        <end position="87"/>
    </location>
</feature>
<dbReference type="AlphaFoldDB" id="A0A7W2PS46"/>
<reference evidence="2 3" key="1">
    <citation type="submission" date="2020-07" db="EMBL/GenBank/DDBJ databases">
        <title>Diversity of carbapenemase encoding genes among Pseudomonas putida group clinical isolates in a tertiary Brazilian hospital.</title>
        <authorList>
            <person name="Alberto-Lei F."/>
            <person name="Nodari C.S."/>
            <person name="Streling A.P."/>
            <person name="Paulino J.T."/>
            <person name="Bessa-Neto F.O."/>
            <person name="Cayo R."/>
            <person name="Gales A.C."/>
        </authorList>
    </citation>
    <scope>NUCLEOTIDE SEQUENCE [LARGE SCALE GENOMIC DNA]</scope>
    <source>
        <strain evidence="2 3">14535</strain>
    </source>
</reference>
<dbReference type="PANTHER" id="PTHR40260">
    <property type="entry name" value="BLR8190 PROTEIN"/>
    <property type="match status" value="1"/>
</dbReference>
<dbReference type="Gene3D" id="3.30.70.100">
    <property type="match status" value="1"/>
</dbReference>
<evidence type="ECO:0000259" key="1">
    <source>
        <dbReference type="Pfam" id="PF07110"/>
    </source>
</evidence>
<sequence length="100" mass="11158">MKRVVVVYELPSNPAEFERHYRDVHIPLVKKMPNLVALEASISGSTSAPQEWHTVAIMTFRNQAELDESLASPEGIAAVEDVSRFATGGCRIFTCEFESF</sequence>
<dbReference type="InterPro" id="IPR011008">
    <property type="entry name" value="Dimeric_a/b-barrel"/>
</dbReference>
<dbReference type="RefSeq" id="WP_130211536.1">
    <property type="nucleotide sequence ID" value="NZ_JACGCU010000007.1"/>
</dbReference>
<dbReference type="InterPro" id="IPR009799">
    <property type="entry name" value="EthD_dom"/>
</dbReference>
<gene>
    <name evidence="2" type="ORF">H4C44_06340</name>
</gene>
<dbReference type="Pfam" id="PF07110">
    <property type="entry name" value="EthD"/>
    <property type="match status" value="1"/>
</dbReference>
<dbReference type="GeneID" id="83680061"/>
<dbReference type="PANTHER" id="PTHR40260:SF2">
    <property type="entry name" value="BLR8190 PROTEIN"/>
    <property type="match status" value="1"/>
</dbReference>
<dbReference type="EMBL" id="JACGCU010000007">
    <property type="protein sequence ID" value="MBA6058789.1"/>
    <property type="molecule type" value="Genomic_DNA"/>
</dbReference>
<proteinExistence type="predicted"/>
<dbReference type="GO" id="GO:0016491">
    <property type="term" value="F:oxidoreductase activity"/>
    <property type="evidence" value="ECO:0007669"/>
    <property type="project" value="InterPro"/>
</dbReference>
<evidence type="ECO:0000313" key="3">
    <source>
        <dbReference type="Proteomes" id="UP000556620"/>
    </source>
</evidence>
<name>A0A7W2PS46_9PSED</name>
<accession>A0A7W2PS46</accession>
<dbReference type="Proteomes" id="UP000556620">
    <property type="component" value="Unassembled WGS sequence"/>
</dbReference>
<protein>
    <submittedName>
        <fullName evidence="2">EthD family reductase</fullName>
    </submittedName>
</protein>